<feature type="compositionally biased region" description="Basic residues" evidence="1">
    <location>
        <begin position="105"/>
        <end position="114"/>
    </location>
</feature>
<proteinExistence type="predicted"/>
<organism evidence="2">
    <name type="scientific">uncultured Thermoleophilia bacterium</name>
    <dbReference type="NCBI Taxonomy" id="1497501"/>
    <lineage>
        <taxon>Bacteria</taxon>
        <taxon>Bacillati</taxon>
        <taxon>Actinomycetota</taxon>
        <taxon>Thermoleophilia</taxon>
        <taxon>environmental samples</taxon>
    </lineage>
</organism>
<reference evidence="2" key="1">
    <citation type="submission" date="2020-02" db="EMBL/GenBank/DDBJ databases">
        <authorList>
            <person name="Meier V. D."/>
        </authorList>
    </citation>
    <scope>NUCLEOTIDE SEQUENCE</scope>
    <source>
        <strain evidence="2">AVDCRST_MAG79</strain>
    </source>
</reference>
<feature type="compositionally biased region" description="Basic residues" evidence="1">
    <location>
        <begin position="1"/>
        <end position="13"/>
    </location>
</feature>
<feature type="region of interest" description="Disordered" evidence="1">
    <location>
        <begin position="1"/>
        <end position="114"/>
    </location>
</feature>
<feature type="non-terminal residue" evidence="2">
    <location>
        <position position="1"/>
    </location>
</feature>
<evidence type="ECO:0000313" key="2">
    <source>
        <dbReference type="EMBL" id="CAA9552620.1"/>
    </source>
</evidence>
<name>A0A6J4ULS7_9ACTN</name>
<accession>A0A6J4ULS7</accession>
<protein>
    <submittedName>
        <fullName evidence="2">Uncharacterized protein</fullName>
    </submittedName>
</protein>
<dbReference type="AlphaFoldDB" id="A0A6J4ULS7"/>
<dbReference type="EMBL" id="CADCWC010000442">
    <property type="protein sequence ID" value="CAA9552620.1"/>
    <property type="molecule type" value="Genomic_DNA"/>
</dbReference>
<feature type="compositionally biased region" description="Basic and acidic residues" evidence="1">
    <location>
        <begin position="85"/>
        <end position="104"/>
    </location>
</feature>
<gene>
    <name evidence="2" type="ORF">AVDCRST_MAG79-2825</name>
</gene>
<feature type="compositionally biased region" description="Basic and acidic residues" evidence="1">
    <location>
        <begin position="14"/>
        <end position="25"/>
    </location>
</feature>
<evidence type="ECO:0000256" key="1">
    <source>
        <dbReference type="SAM" id="MobiDB-lite"/>
    </source>
</evidence>
<sequence length="114" mass="12388">VPSRRPRGVRRRARAEPEARVRDGLRTVPVLRADAGGDLSLQQARSQDRASAVLSALPPDDGGRLGLGQEPAVADHPARRRPHHPGSDDRGAQAGREHPDDAPRRLRRAARRGV</sequence>
<feature type="non-terminal residue" evidence="2">
    <location>
        <position position="114"/>
    </location>
</feature>